<organism evidence="2 3">
    <name type="scientific">Aerococcus sanguinicola</name>
    <dbReference type="NCBI Taxonomy" id="119206"/>
    <lineage>
        <taxon>Bacteria</taxon>
        <taxon>Bacillati</taxon>
        <taxon>Bacillota</taxon>
        <taxon>Bacilli</taxon>
        <taxon>Lactobacillales</taxon>
        <taxon>Aerococcaceae</taxon>
        <taxon>Aerococcus</taxon>
    </lineage>
</organism>
<evidence type="ECO:0000259" key="1">
    <source>
        <dbReference type="Pfam" id="PF00496"/>
    </source>
</evidence>
<dbReference type="PANTHER" id="PTHR30290">
    <property type="entry name" value="PERIPLASMIC BINDING COMPONENT OF ABC TRANSPORTER"/>
    <property type="match status" value="1"/>
</dbReference>
<dbReference type="GO" id="GO:0043190">
    <property type="term" value="C:ATP-binding cassette (ABC) transporter complex"/>
    <property type="evidence" value="ECO:0007669"/>
    <property type="project" value="InterPro"/>
</dbReference>
<reference evidence="2 3" key="1">
    <citation type="submission" date="2017-12" db="EMBL/GenBank/DDBJ databases">
        <title>Phylogenetic diversity of female urinary microbiome.</title>
        <authorList>
            <person name="Thomas-White K."/>
            <person name="Wolfe A.J."/>
        </authorList>
    </citation>
    <scope>NUCLEOTIDE SEQUENCE [LARGE SCALE GENOMIC DNA]</scope>
    <source>
        <strain evidence="2 3">UMB0139</strain>
    </source>
</reference>
<evidence type="ECO:0000313" key="2">
    <source>
        <dbReference type="EMBL" id="PKZ22348.1"/>
    </source>
</evidence>
<name>A0A2I1MQC8_9LACT</name>
<dbReference type="PANTHER" id="PTHR30290:SF59">
    <property type="entry name" value="OLIGOPEPTIDE ABC TRANSPORTER,SUBSTRATE-BINDING PROTEIN"/>
    <property type="match status" value="1"/>
</dbReference>
<dbReference type="InterPro" id="IPR000914">
    <property type="entry name" value="SBP_5_dom"/>
</dbReference>
<dbReference type="GO" id="GO:0042597">
    <property type="term" value="C:periplasmic space"/>
    <property type="evidence" value="ECO:0007669"/>
    <property type="project" value="UniProtKB-ARBA"/>
</dbReference>
<comment type="caution">
    <text evidence="2">The sequence shown here is derived from an EMBL/GenBank/DDBJ whole genome shotgun (WGS) entry which is preliminary data.</text>
</comment>
<dbReference type="AlphaFoldDB" id="A0A2I1MQC8"/>
<feature type="domain" description="Solute-binding protein family 5" evidence="1">
    <location>
        <begin position="94"/>
        <end position="451"/>
    </location>
</feature>
<dbReference type="GO" id="GO:0015833">
    <property type="term" value="P:peptide transport"/>
    <property type="evidence" value="ECO:0007669"/>
    <property type="project" value="TreeGrafter"/>
</dbReference>
<accession>A0A2I1MQC8</accession>
<dbReference type="InterPro" id="IPR039424">
    <property type="entry name" value="SBP_5"/>
</dbReference>
<protein>
    <submittedName>
        <fullName evidence="2">ABC transporter substrate-binding protein</fullName>
    </submittedName>
</protein>
<dbReference type="PIRSF" id="PIRSF002741">
    <property type="entry name" value="MppA"/>
    <property type="match status" value="1"/>
</dbReference>
<proteinExistence type="predicted"/>
<dbReference type="EMBL" id="PKGY01000002">
    <property type="protein sequence ID" value="PKZ22348.1"/>
    <property type="molecule type" value="Genomic_DNA"/>
</dbReference>
<dbReference type="Pfam" id="PF00496">
    <property type="entry name" value="SBP_bac_5"/>
    <property type="match status" value="1"/>
</dbReference>
<dbReference type="OrthoDB" id="9796817at2"/>
<dbReference type="Gene3D" id="3.10.105.10">
    <property type="entry name" value="Dipeptide-binding Protein, Domain 3"/>
    <property type="match status" value="1"/>
</dbReference>
<evidence type="ECO:0000313" key="3">
    <source>
        <dbReference type="Proteomes" id="UP000234239"/>
    </source>
</evidence>
<dbReference type="GO" id="GO:1904680">
    <property type="term" value="F:peptide transmembrane transporter activity"/>
    <property type="evidence" value="ECO:0007669"/>
    <property type="project" value="TreeGrafter"/>
</dbReference>
<dbReference type="SUPFAM" id="SSF53850">
    <property type="entry name" value="Periplasmic binding protein-like II"/>
    <property type="match status" value="1"/>
</dbReference>
<dbReference type="Gene3D" id="3.40.190.10">
    <property type="entry name" value="Periplasmic binding protein-like II"/>
    <property type="match status" value="1"/>
</dbReference>
<dbReference type="InterPro" id="IPR030678">
    <property type="entry name" value="Peptide/Ni-bd"/>
</dbReference>
<gene>
    <name evidence="2" type="ORF">CYJ28_04330</name>
</gene>
<dbReference type="Gene3D" id="3.90.76.10">
    <property type="entry name" value="Dipeptide-binding Protein, Domain 1"/>
    <property type="match status" value="1"/>
</dbReference>
<dbReference type="Proteomes" id="UP000234239">
    <property type="component" value="Unassembled WGS sequence"/>
</dbReference>
<sequence>MGEVAAVISATMRRFVMRKFLAVVSLVLTLGLIGACSARVNDSSQANRREDTFIYAIAGDPISMNPLSTSDRWGLTVTNMIFSPLARMDAEGNLEMELAESVDQSEDGKTVTVTLRPDAKFSDGKPVTAEDVVFTYETMLDPANGQADKFMVGGKPIQIEQVDGRTVRFVAPQSSGALVNNIVFENYILPKHVYQDVEDFSGNQIKGVDPVGSGPYQLVSYDQGQDFRFKANPHYYKGKANIDKVIFQIIKNAQTTKAALLSGEIDASLLEPLDVLALDSDDIALYPYSEGRVGYIGFNTNTIDNEDFRKAIFYALDREEINQAAYFDEAYYSSAHSILPPSNPYYYEEIDKYHTDLDKAKAYLDQSGVEDPLVRLAYNGESQLEQTIVTMVQEQLGKLGIETELKPMDSAALSAANHDPESTDYELFIGGYIMGLDPSAYAPFYTSGGSKNYFKFSTPEADRLFQAGEVEVDPDRRKEIYNQAQSEVMSNAIFYPYVDNKKIMAVNKRIGGVEEANLVPIYQFGDASQLEIQTTKEGSHD</sequence>
<dbReference type="CDD" id="cd00995">
    <property type="entry name" value="PBP2_NikA_DppA_OppA_like"/>
    <property type="match status" value="1"/>
</dbReference>